<accession>M5EXA9</accession>
<evidence type="ECO:0000313" key="2">
    <source>
        <dbReference type="Proteomes" id="UP000012062"/>
    </source>
</evidence>
<dbReference type="eggNOG" id="COG3505">
    <property type="taxonomic scope" value="Bacteria"/>
</dbReference>
<dbReference type="Proteomes" id="UP000012062">
    <property type="component" value="Unassembled WGS sequence"/>
</dbReference>
<protein>
    <submittedName>
        <fullName evidence="1">Uncharacterized protein</fullName>
    </submittedName>
</protein>
<reference evidence="1 2" key="1">
    <citation type="submission" date="2013-02" db="EMBL/GenBank/DDBJ databases">
        <authorList>
            <person name="Genoscope - CEA"/>
        </authorList>
    </citation>
    <scope>NUCLEOTIDE SEQUENCE [LARGE SCALE GENOMIC DNA]</scope>
    <source>
        <strain evidence="1 2">STM 2683</strain>
    </source>
</reference>
<name>M5EXA9_9HYPH</name>
<dbReference type="AlphaFoldDB" id="M5EXA9"/>
<proteinExistence type="predicted"/>
<sequence>MLYAEEEKTLARVATFLPDPQRSFAATLQRMMTTNHLAAARPWLTAVDCRPHARGLRSSPRA</sequence>
<organism evidence="1 2">
    <name type="scientific">Mesorhizobium metallidurans STM 2683</name>
    <dbReference type="NCBI Taxonomy" id="1297569"/>
    <lineage>
        <taxon>Bacteria</taxon>
        <taxon>Pseudomonadati</taxon>
        <taxon>Pseudomonadota</taxon>
        <taxon>Alphaproteobacteria</taxon>
        <taxon>Hyphomicrobiales</taxon>
        <taxon>Phyllobacteriaceae</taxon>
        <taxon>Mesorhizobium</taxon>
    </lineage>
</organism>
<comment type="caution">
    <text evidence="1">The sequence shown here is derived from an EMBL/GenBank/DDBJ whole genome shotgun (WGS) entry which is preliminary data.</text>
</comment>
<evidence type="ECO:0000313" key="1">
    <source>
        <dbReference type="EMBL" id="CCV08623.1"/>
    </source>
</evidence>
<dbReference type="STRING" id="1297569.MESS2_760145"/>
<keyword evidence="2" id="KW-1185">Reference proteome</keyword>
<gene>
    <name evidence="1" type="ORF">MESS2_760145</name>
</gene>
<dbReference type="EMBL" id="CAUM01000146">
    <property type="protein sequence ID" value="CCV08623.1"/>
    <property type="molecule type" value="Genomic_DNA"/>
</dbReference>